<dbReference type="GO" id="GO:0016024">
    <property type="term" value="P:CDP-diacylglycerol biosynthetic process"/>
    <property type="evidence" value="ECO:0007669"/>
    <property type="project" value="UniProtKB-UniPathway"/>
</dbReference>
<dbReference type="OrthoDB" id="9799199at2"/>
<accession>A0A1M6CCI2</accession>
<evidence type="ECO:0000256" key="5">
    <source>
        <dbReference type="ARBA" id="ARBA00010185"/>
    </source>
</evidence>
<dbReference type="PANTHER" id="PTHR46382:SF1">
    <property type="entry name" value="PHOSPHATIDATE CYTIDYLYLTRANSFERASE"/>
    <property type="match status" value="1"/>
</dbReference>
<dbReference type="RefSeq" id="WP_073389392.1">
    <property type="nucleotide sequence ID" value="NZ_FQXK01000034.1"/>
</dbReference>
<dbReference type="Proteomes" id="UP000184278">
    <property type="component" value="Unassembled WGS sequence"/>
</dbReference>
<evidence type="ECO:0000256" key="12">
    <source>
        <dbReference type="ARBA" id="ARBA00022695"/>
    </source>
</evidence>
<proteinExistence type="inferred from homology"/>
<dbReference type="PANTHER" id="PTHR46382">
    <property type="entry name" value="PHOSPHATIDATE CYTIDYLYLTRANSFERASE"/>
    <property type="match status" value="1"/>
</dbReference>
<dbReference type="EC" id="2.7.7.41" evidence="6 18"/>
<evidence type="ECO:0000256" key="6">
    <source>
        <dbReference type="ARBA" id="ARBA00012487"/>
    </source>
</evidence>
<dbReference type="AlphaFoldDB" id="A0A1M6CCI2"/>
<evidence type="ECO:0000256" key="17">
    <source>
        <dbReference type="ARBA" id="ARBA00023264"/>
    </source>
</evidence>
<dbReference type="Pfam" id="PF01148">
    <property type="entry name" value="CTP_transf_1"/>
    <property type="match status" value="1"/>
</dbReference>
<feature type="transmembrane region" description="Helical" evidence="19">
    <location>
        <begin position="81"/>
        <end position="101"/>
    </location>
</feature>
<keyword evidence="14" id="KW-0443">Lipid metabolism</keyword>
<name>A0A1M6CCI2_BUTFI</name>
<evidence type="ECO:0000256" key="8">
    <source>
        <dbReference type="ARBA" id="ARBA00022475"/>
    </source>
</evidence>
<evidence type="ECO:0000256" key="3">
    <source>
        <dbReference type="ARBA" id="ARBA00005119"/>
    </source>
</evidence>
<comment type="subcellular location">
    <subcellularLocation>
        <location evidence="2">Cell membrane</location>
        <topology evidence="2">Multi-pass membrane protein</topology>
    </subcellularLocation>
</comment>
<organism evidence="20 21">
    <name type="scientific">Butyrivibrio fibrisolvens DSM 3071</name>
    <dbReference type="NCBI Taxonomy" id="1121131"/>
    <lineage>
        <taxon>Bacteria</taxon>
        <taxon>Bacillati</taxon>
        <taxon>Bacillota</taxon>
        <taxon>Clostridia</taxon>
        <taxon>Lachnospirales</taxon>
        <taxon>Lachnospiraceae</taxon>
        <taxon>Butyrivibrio</taxon>
    </lineage>
</organism>
<evidence type="ECO:0000256" key="16">
    <source>
        <dbReference type="ARBA" id="ARBA00023209"/>
    </source>
</evidence>
<gene>
    <name evidence="20" type="ORF">SAMN02745229_03308</name>
</gene>
<evidence type="ECO:0000256" key="4">
    <source>
        <dbReference type="ARBA" id="ARBA00005189"/>
    </source>
</evidence>
<evidence type="ECO:0000256" key="1">
    <source>
        <dbReference type="ARBA" id="ARBA00001698"/>
    </source>
</evidence>
<evidence type="ECO:0000256" key="10">
    <source>
        <dbReference type="ARBA" id="ARBA00022679"/>
    </source>
</evidence>
<keyword evidence="17" id="KW-1208">Phospholipid metabolism</keyword>
<evidence type="ECO:0000256" key="19">
    <source>
        <dbReference type="SAM" id="Phobius"/>
    </source>
</evidence>
<dbReference type="STRING" id="1121131.SAMN02745229_03308"/>
<comment type="catalytic activity">
    <reaction evidence="1 18">
        <text>a 1,2-diacyl-sn-glycero-3-phosphate + CTP + H(+) = a CDP-1,2-diacyl-sn-glycerol + diphosphate</text>
        <dbReference type="Rhea" id="RHEA:16229"/>
        <dbReference type="ChEBI" id="CHEBI:15378"/>
        <dbReference type="ChEBI" id="CHEBI:33019"/>
        <dbReference type="ChEBI" id="CHEBI:37563"/>
        <dbReference type="ChEBI" id="CHEBI:58332"/>
        <dbReference type="ChEBI" id="CHEBI:58608"/>
        <dbReference type="EC" id="2.7.7.41"/>
    </reaction>
</comment>
<evidence type="ECO:0000256" key="18">
    <source>
        <dbReference type="RuleBase" id="RU003938"/>
    </source>
</evidence>
<feature type="transmembrane region" description="Helical" evidence="19">
    <location>
        <begin position="175"/>
        <end position="193"/>
    </location>
</feature>
<dbReference type="InterPro" id="IPR000374">
    <property type="entry name" value="PC_trans"/>
</dbReference>
<sequence length="271" mass="29943">MKTRVLSSIVIGIVLAVTLVMGGYVLGGVSLIVAQIAYYELSRVLGVFEEDGNTGLLYKAGILGVFLHYVLVIYIHDTKTYLFSILFVFFAVMVTYVVTFPRYKIHQAVGAIFAFLYAPLMLSFIFLLRLRENGDFLVWMPFVAWVCDSFAYLTGRAFGKHKMTPVLSPHKTIEGGIGGILFSMLAGVIFGFIMVKVKGASSGIILQFVVITLVASIISQLGDLAASAIKRDRDIKDYGRLIPGHGGIMDRFDSVIFVTPFIYGLVVFFMK</sequence>
<keyword evidence="10 18" id="KW-0808">Transferase</keyword>
<dbReference type="PROSITE" id="PS01315">
    <property type="entry name" value="CDS"/>
    <property type="match status" value="1"/>
</dbReference>
<evidence type="ECO:0000256" key="13">
    <source>
        <dbReference type="ARBA" id="ARBA00022989"/>
    </source>
</evidence>
<keyword evidence="9" id="KW-0444">Lipid biosynthesis</keyword>
<dbReference type="GO" id="GO:0004605">
    <property type="term" value="F:phosphatidate cytidylyltransferase activity"/>
    <property type="evidence" value="ECO:0007669"/>
    <property type="project" value="UniProtKB-EC"/>
</dbReference>
<keyword evidence="11 18" id="KW-0812">Transmembrane</keyword>
<keyword evidence="15 19" id="KW-0472">Membrane</keyword>
<keyword evidence="21" id="KW-1185">Reference proteome</keyword>
<keyword evidence="12 18" id="KW-0548">Nucleotidyltransferase</keyword>
<comment type="similarity">
    <text evidence="5 18">Belongs to the CDS family.</text>
</comment>
<protein>
    <recommendedName>
        <fullName evidence="7 18">Phosphatidate cytidylyltransferase</fullName>
        <ecNumber evidence="6 18">2.7.7.41</ecNumber>
    </recommendedName>
</protein>
<evidence type="ECO:0000256" key="15">
    <source>
        <dbReference type="ARBA" id="ARBA00023136"/>
    </source>
</evidence>
<feature type="transmembrane region" description="Helical" evidence="19">
    <location>
        <begin position="205"/>
        <end position="229"/>
    </location>
</feature>
<dbReference type="GeneID" id="89510715"/>
<reference evidence="21" key="1">
    <citation type="submission" date="2016-11" db="EMBL/GenBank/DDBJ databases">
        <authorList>
            <person name="Varghese N."/>
            <person name="Submissions S."/>
        </authorList>
    </citation>
    <scope>NUCLEOTIDE SEQUENCE [LARGE SCALE GENOMIC DNA]</scope>
    <source>
        <strain evidence="21">DSM 3071</strain>
    </source>
</reference>
<keyword evidence="8" id="KW-1003">Cell membrane</keyword>
<evidence type="ECO:0000256" key="11">
    <source>
        <dbReference type="ARBA" id="ARBA00022692"/>
    </source>
</evidence>
<evidence type="ECO:0000256" key="9">
    <source>
        <dbReference type="ARBA" id="ARBA00022516"/>
    </source>
</evidence>
<dbReference type="GO" id="GO:0005886">
    <property type="term" value="C:plasma membrane"/>
    <property type="evidence" value="ECO:0007669"/>
    <property type="project" value="UniProtKB-SubCell"/>
</dbReference>
<feature type="transmembrane region" description="Helical" evidence="19">
    <location>
        <begin position="55"/>
        <end position="75"/>
    </location>
</feature>
<feature type="transmembrane region" description="Helical" evidence="19">
    <location>
        <begin position="250"/>
        <end position="270"/>
    </location>
</feature>
<comment type="pathway">
    <text evidence="4">Lipid metabolism.</text>
</comment>
<dbReference type="UniPathway" id="UPA00557">
    <property type="reaction ID" value="UER00614"/>
</dbReference>
<keyword evidence="13 19" id="KW-1133">Transmembrane helix</keyword>
<dbReference type="EMBL" id="FQXK01000034">
    <property type="protein sequence ID" value="SHI58428.1"/>
    <property type="molecule type" value="Genomic_DNA"/>
</dbReference>
<evidence type="ECO:0000256" key="7">
    <source>
        <dbReference type="ARBA" id="ARBA00019373"/>
    </source>
</evidence>
<evidence type="ECO:0000256" key="2">
    <source>
        <dbReference type="ARBA" id="ARBA00004651"/>
    </source>
</evidence>
<feature type="transmembrane region" description="Helical" evidence="19">
    <location>
        <begin position="108"/>
        <end position="130"/>
    </location>
</feature>
<feature type="transmembrane region" description="Helical" evidence="19">
    <location>
        <begin position="6"/>
        <end position="34"/>
    </location>
</feature>
<comment type="pathway">
    <text evidence="3 18">Phospholipid metabolism; CDP-diacylglycerol biosynthesis; CDP-diacylglycerol from sn-glycerol 3-phosphate: step 3/3.</text>
</comment>
<feature type="transmembrane region" description="Helical" evidence="19">
    <location>
        <begin position="136"/>
        <end position="154"/>
    </location>
</feature>
<evidence type="ECO:0000256" key="14">
    <source>
        <dbReference type="ARBA" id="ARBA00023098"/>
    </source>
</evidence>
<evidence type="ECO:0000313" key="21">
    <source>
        <dbReference type="Proteomes" id="UP000184278"/>
    </source>
</evidence>
<evidence type="ECO:0000313" key="20">
    <source>
        <dbReference type="EMBL" id="SHI58428.1"/>
    </source>
</evidence>
<keyword evidence="16" id="KW-0594">Phospholipid biosynthesis</keyword>